<evidence type="ECO:0000313" key="2">
    <source>
        <dbReference type="Proteomes" id="UP001417504"/>
    </source>
</evidence>
<protein>
    <submittedName>
        <fullName evidence="1">Uncharacterized protein</fullName>
    </submittedName>
</protein>
<organism evidence="1 2">
    <name type="scientific">Stephania japonica</name>
    <dbReference type="NCBI Taxonomy" id="461633"/>
    <lineage>
        <taxon>Eukaryota</taxon>
        <taxon>Viridiplantae</taxon>
        <taxon>Streptophyta</taxon>
        <taxon>Embryophyta</taxon>
        <taxon>Tracheophyta</taxon>
        <taxon>Spermatophyta</taxon>
        <taxon>Magnoliopsida</taxon>
        <taxon>Ranunculales</taxon>
        <taxon>Menispermaceae</taxon>
        <taxon>Menispermoideae</taxon>
        <taxon>Cissampelideae</taxon>
        <taxon>Stephania</taxon>
    </lineage>
</organism>
<evidence type="ECO:0000313" key="1">
    <source>
        <dbReference type="EMBL" id="KAK9085672.1"/>
    </source>
</evidence>
<sequence length="128" mass="14928">MWFVVIILKSDSSGASQGRRARLSIGFERYGRFEVKLAKAKRVLKDIENKDSEDINKVIGTKKCGCEFKINVKHELDRLWHVRVVCRVHNHRFYNSLVVHAISWRLIVPEKYIIRDLSNTSVPGQMTF</sequence>
<dbReference type="Proteomes" id="UP001417504">
    <property type="component" value="Unassembled WGS sequence"/>
</dbReference>
<accession>A0AAP0E6C8</accession>
<comment type="caution">
    <text evidence="1">The sequence shown here is derived from an EMBL/GenBank/DDBJ whole genome shotgun (WGS) entry which is preliminary data.</text>
</comment>
<proteinExistence type="predicted"/>
<reference evidence="1 2" key="1">
    <citation type="submission" date="2024-01" db="EMBL/GenBank/DDBJ databases">
        <title>Genome assemblies of Stephania.</title>
        <authorList>
            <person name="Yang L."/>
        </authorList>
    </citation>
    <scope>NUCLEOTIDE SEQUENCE [LARGE SCALE GENOMIC DNA]</scope>
    <source>
        <strain evidence="1">QJT</strain>
        <tissue evidence="1">Leaf</tissue>
    </source>
</reference>
<keyword evidence="2" id="KW-1185">Reference proteome</keyword>
<dbReference type="AlphaFoldDB" id="A0AAP0E6C8"/>
<dbReference type="EMBL" id="JBBNAE010000011">
    <property type="protein sequence ID" value="KAK9085672.1"/>
    <property type="molecule type" value="Genomic_DNA"/>
</dbReference>
<gene>
    <name evidence="1" type="ORF">Sjap_026083</name>
</gene>
<name>A0AAP0E6C8_9MAGN</name>